<organism evidence="2 3">
    <name type="scientific">Candida viswanathii</name>
    <dbReference type="NCBI Taxonomy" id="5486"/>
    <lineage>
        <taxon>Eukaryota</taxon>
        <taxon>Fungi</taxon>
        <taxon>Dikarya</taxon>
        <taxon>Ascomycota</taxon>
        <taxon>Saccharomycotina</taxon>
        <taxon>Pichiomycetes</taxon>
        <taxon>Debaryomycetaceae</taxon>
        <taxon>Candida/Lodderomyces clade</taxon>
        <taxon>Candida</taxon>
    </lineage>
</organism>
<dbReference type="Proteomes" id="UP000253472">
    <property type="component" value="Unassembled WGS sequence"/>
</dbReference>
<dbReference type="AlphaFoldDB" id="A0A367YMQ9"/>
<proteinExistence type="predicted"/>
<dbReference type="EMBL" id="QLNQ01000016">
    <property type="protein sequence ID" value="RCK66301.1"/>
    <property type="molecule type" value="Genomic_DNA"/>
</dbReference>
<reference evidence="2 3" key="1">
    <citation type="submission" date="2018-06" db="EMBL/GenBank/DDBJ databases">
        <title>Whole genome sequencing of Candida tropicalis (genome annotated by CSBL at Korea University).</title>
        <authorList>
            <person name="Ahn J."/>
        </authorList>
    </citation>
    <scope>NUCLEOTIDE SEQUENCE [LARGE SCALE GENOMIC DNA]</scope>
    <source>
        <strain evidence="2 3">ATCC 20962</strain>
    </source>
</reference>
<sequence>MFIRHSSRRLRHSTTLLHRHLSTVPLLANDLYIERLEISAKRTPNHQLRQDTITTTTTSSSTTSNNAPFPGSRVRRDAVDGLDPWLRLDSTSTFFFETKSATIQSYIADFDLALNPSELLCVAHGLTDMLVPIGHNVYGTSTLRALGRLRFRFCLLRNTIFVNERYLTASEVEVREDIAAFVNNEVVYEFLRWNGLHLFSLLNRELLILKDLPNEEFKERKAMLWEKTAIGSFYTMLGILLVKYEEARVNNLITNKIITGKRGIIDIVQLKQLG</sequence>
<evidence type="ECO:0000313" key="2">
    <source>
        <dbReference type="EMBL" id="RCK66301.1"/>
    </source>
</evidence>
<dbReference type="OrthoDB" id="4014468at2759"/>
<evidence type="ECO:0000256" key="1">
    <source>
        <dbReference type="SAM" id="MobiDB-lite"/>
    </source>
</evidence>
<evidence type="ECO:0000313" key="3">
    <source>
        <dbReference type="Proteomes" id="UP000253472"/>
    </source>
</evidence>
<feature type="compositionally biased region" description="Low complexity" evidence="1">
    <location>
        <begin position="52"/>
        <end position="64"/>
    </location>
</feature>
<name>A0A367YMQ9_9ASCO</name>
<accession>A0A367YMQ9</accession>
<feature type="region of interest" description="Disordered" evidence="1">
    <location>
        <begin position="44"/>
        <end position="75"/>
    </location>
</feature>
<comment type="caution">
    <text evidence="2">The sequence shown here is derived from an EMBL/GenBank/DDBJ whole genome shotgun (WGS) entry which is preliminary data.</text>
</comment>
<protein>
    <submittedName>
        <fullName evidence="2">Uncharacterized protein</fullName>
    </submittedName>
</protein>
<gene>
    <name evidence="2" type="ORF">Cantr_02033</name>
</gene>
<keyword evidence="3" id="KW-1185">Reference proteome</keyword>